<protein>
    <submittedName>
        <fullName evidence="2">AzlD domain-containing protein</fullName>
    </submittedName>
</protein>
<evidence type="ECO:0000256" key="1">
    <source>
        <dbReference type="SAM" id="Phobius"/>
    </source>
</evidence>
<feature type="transmembrane region" description="Helical" evidence="1">
    <location>
        <begin position="42"/>
        <end position="60"/>
    </location>
</feature>
<keyword evidence="1" id="KW-0812">Transmembrane</keyword>
<comment type="caution">
    <text evidence="2">The sequence shown here is derived from an EMBL/GenBank/DDBJ whole genome shotgun (WGS) entry which is preliminary data.</text>
</comment>
<evidence type="ECO:0000313" key="3">
    <source>
        <dbReference type="Proteomes" id="UP000590460"/>
    </source>
</evidence>
<evidence type="ECO:0000313" key="2">
    <source>
        <dbReference type="EMBL" id="NKZ18732.1"/>
    </source>
</evidence>
<reference evidence="2 3" key="1">
    <citation type="submission" date="2020-04" db="EMBL/GenBank/DDBJ databases">
        <title>MicrobeNet Type strains.</title>
        <authorList>
            <person name="Nicholson A.C."/>
        </authorList>
    </citation>
    <scope>NUCLEOTIDE SEQUENCE [LARGE SCALE GENOMIC DNA]</scope>
    <source>
        <strain evidence="2 3">CCUG 54536</strain>
    </source>
</reference>
<proteinExistence type="predicted"/>
<keyword evidence="1" id="KW-0472">Membrane</keyword>
<feature type="transmembrane region" description="Helical" evidence="1">
    <location>
        <begin position="7"/>
        <end position="30"/>
    </location>
</feature>
<dbReference type="EMBL" id="JAAXPO010000006">
    <property type="protein sequence ID" value="NKZ18732.1"/>
    <property type="molecule type" value="Genomic_DNA"/>
</dbReference>
<gene>
    <name evidence="2" type="ORF">HF966_06030</name>
</gene>
<dbReference type="InterPro" id="IPR008407">
    <property type="entry name" value="Brnchd-chn_aa_trnsp_AzlD"/>
</dbReference>
<dbReference type="Proteomes" id="UP000590460">
    <property type="component" value="Unassembled WGS sequence"/>
</dbReference>
<dbReference type="AlphaFoldDB" id="A0A846ZHL9"/>
<sequence>MSADAQNFYTILILSTLVTLAIRIIPFLLVKFMRFPDWLTTFLHYLPLTMMTALFVQNIFDKKTGHLLPLINFENLLAILPALVVGYLKNSLMAVVIVGIVCMAALRLLH</sequence>
<dbReference type="Pfam" id="PF05437">
    <property type="entry name" value="AzlD"/>
    <property type="match status" value="1"/>
</dbReference>
<organism evidence="2 3">
    <name type="scientific">Leuconostoc holzapfelii</name>
    <dbReference type="NCBI Taxonomy" id="434464"/>
    <lineage>
        <taxon>Bacteria</taxon>
        <taxon>Bacillati</taxon>
        <taxon>Bacillota</taxon>
        <taxon>Bacilli</taxon>
        <taxon>Lactobacillales</taxon>
        <taxon>Lactobacillaceae</taxon>
        <taxon>Leuconostoc</taxon>
    </lineage>
</organism>
<dbReference type="RefSeq" id="WP_168677122.1">
    <property type="nucleotide sequence ID" value="NZ_BPKV01000006.1"/>
</dbReference>
<feature type="transmembrane region" description="Helical" evidence="1">
    <location>
        <begin position="91"/>
        <end position="109"/>
    </location>
</feature>
<name>A0A846ZHL9_9LACO</name>
<feature type="transmembrane region" description="Helical" evidence="1">
    <location>
        <begin position="67"/>
        <end position="85"/>
    </location>
</feature>
<keyword evidence="1" id="KW-1133">Transmembrane helix</keyword>
<accession>A0A846ZHL9</accession>